<reference evidence="2 17" key="1">
    <citation type="submission" date="2019-07" db="EMBL/GenBank/DDBJ databases">
        <title>Genome sequence of OXA-232-producing Klebsiella pneumoniae ST23 from septicemic neonate.</title>
        <authorList>
            <person name="Mukherjee S."/>
            <person name="Naha S."/>
            <person name="Bhadury P."/>
            <person name="Basu S."/>
        </authorList>
    </citation>
    <scope>NUCLEOTIDE SEQUENCE [LARGE SCALE GENOMIC DNA]</scope>
    <source>
        <strain evidence="2 17">EN5275</strain>
    </source>
</reference>
<dbReference type="EMBL" id="VINI01000066">
    <property type="protein sequence ID" value="MSS34860.1"/>
    <property type="molecule type" value="Genomic_DNA"/>
</dbReference>
<geneLocation type="plasmid" evidence="15">
    <name>pRIVM_C000061_3</name>
</geneLocation>
<geneLocation type="plasmid" evidence="5">
    <name>pRIVM_C012131_2</name>
</geneLocation>
<evidence type="ECO:0000313" key="2">
    <source>
        <dbReference type="EMBL" id="MSS34860.1"/>
    </source>
</evidence>
<dbReference type="EMBL" id="CP068858">
    <property type="protein sequence ID" value="QRC56915.1"/>
    <property type="molecule type" value="Genomic_DNA"/>
</dbReference>
<geneLocation type="plasmid" evidence="16">
    <name>pRIVM_C019668_4</name>
</geneLocation>
<dbReference type="AlphaFoldDB" id="A0A7U2CZN1"/>
<geneLocation type="plasmid" evidence="4">
    <name>pRIVM_C015724_3</name>
</geneLocation>
<evidence type="ECO:0000313" key="17">
    <source>
        <dbReference type="Proteomes" id="UP000468995"/>
    </source>
</evidence>
<dbReference type="EMBL" id="CP068311">
    <property type="protein sequence ID" value="QQW53431.1"/>
    <property type="molecule type" value="Genomic_DNA"/>
</dbReference>
<dbReference type="EMBL" id="CP068306">
    <property type="protein sequence ID" value="QQW53124.1"/>
    <property type="molecule type" value="Genomic_DNA"/>
</dbReference>
<evidence type="ECO:0000313" key="13">
    <source>
        <dbReference type="EMBL" id="QRC57725.1"/>
    </source>
</evidence>
<evidence type="ECO:0000313" key="9">
    <source>
        <dbReference type="EMBL" id="QRC56339.1"/>
    </source>
</evidence>
<geneLocation type="plasmid" evidence="14">
    <name>pRIVM_C018809_4</name>
</geneLocation>
<geneLocation type="plasmid" evidence="3">
    <name>pRIVM_C016092_4</name>
</geneLocation>
<dbReference type="EMBL" id="CP068856">
    <property type="protein sequence ID" value="QRC57640.1"/>
    <property type="molecule type" value="Genomic_DNA"/>
</dbReference>
<evidence type="ECO:0000313" key="11">
    <source>
        <dbReference type="EMBL" id="QRC56915.1"/>
    </source>
</evidence>
<keyword evidence="9" id="KW-0614">Plasmid</keyword>
<dbReference type="EMBL" id="CP068853">
    <property type="protein sequence ID" value="QRC56346.1"/>
    <property type="molecule type" value="Genomic_DNA"/>
</dbReference>
<reference evidence="3" key="3">
    <citation type="submission" date="2021-01" db="EMBL/GenBank/DDBJ databases">
        <title>blaOXA-48-like genome architecture among carbapenemase-producing Escherichia coli and Klebsiella pneumoniae in the Netherlands.</title>
        <authorList>
            <person name="Hendrickx A.P.A."/>
            <person name="Landman F."/>
            <person name="de Haan A."/>
            <person name="Witteveen S."/>
            <person name="van Santen-Verheuvel M."/>
            <person name="Schouls L.M."/>
        </authorList>
    </citation>
    <scope>NUCLEOTIDE SEQUENCE</scope>
    <source>
        <strain evidence="15">RIVM_C000061</strain>
        <strain evidence="5">RIVM_C012131</strain>
        <strain evidence="4">RIVM_C015724</strain>
        <strain evidence="3">RIVM_C016092</strain>
        <strain evidence="14">RIVM_C018809</strain>
        <strain evidence="7">RIVM_C019590</strain>
        <strain evidence="8">RIVM_C019628</strain>
        <strain evidence="16">RIVM_C019668</strain>
        <plasmid evidence="15">pRIVM_C000061_3</plasmid>
        <plasmid evidence="5">pRIVM_C012131_2</plasmid>
        <plasmid evidence="4">pRIVM_C015724_3</plasmid>
        <plasmid evidence="3">pRIVM_C016092_4</plasmid>
        <plasmid evidence="14">pRIVM_C018809_4</plasmid>
        <plasmid evidence="7">pRIVM_C019590_4</plasmid>
        <plasmid evidence="8">pRIVM_C019628_3</plasmid>
        <plasmid evidence="16">pRIVM_C019668_4</plasmid>
    </source>
</reference>
<dbReference type="GeneID" id="39500063"/>
<dbReference type="EMBL" id="CP068846">
    <property type="protein sequence ID" value="QRC56339.1"/>
    <property type="molecule type" value="Genomic_DNA"/>
</dbReference>
<geneLocation type="plasmid" evidence="8">
    <name>pRIVM_C019628_3</name>
</geneLocation>
<evidence type="ECO:0000259" key="1">
    <source>
        <dbReference type="Pfam" id="PF18495"/>
    </source>
</evidence>
<dbReference type="EMBL" id="CP068946">
    <property type="protein sequence ID" value="QRC61715.1"/>
    <property type="molecule type" value="Genomic_DNA"/>
</dbReference>
<dbReference type="InterPro" id="IPR041535">
    <property type="entry name" value="VbhA"/>
</dbReference>
<dbReference type="EMBL" id="CP068334">
    <property type="protein sequence ID" value="QQW54913.1"/>
    <property type="molecule type" value="Genomic_DNA"/>
</dbReference>
<sequence length="130" mass="14418">MSTTQIEKDSRRKAVNGVISSFQLEGEAITDEFKILLEDYINGKISTDEVLAMVSDEPTTTEYDYEITPRTLGLGGGWNLRLLENGEEVGGGVFPLPEHCDFRDEKALQTLLDSLYEDALAEASAWLASR</sequence>
<evidence type="ECO:0000313" key="5">
    <source>
        <dbReference type="EMBL" id="QQW54913.1"/>
    </source>
</evidence>
<geneLocation type="plasmid" evidence="10">
    <name>pRIVM_C017900_3</name>
</geneLocation>
<feature type="domain" description="Antitoxin VbhA" evidence="1">
    <location>
        <begin position="11"/>
        <end position="52"/>
    </location>
</feature>
<geneLocation type="plasmid" evidence="7">
    <name>pRIVM_C019590_4</name>
</geneLocation>
<dbReference type="InterPro" id="IPR043038">
    <property type="entry name" value="VbhA_sf"/>
</dbReference>
<dbReference type="EMBL" id="CP068952">
    <property type="protein sequence ID" value="QRC62319.1"/>
    <property type="molecule type" value="Genomic_DNA"/>
</dbReference>
<evidence type="ECO:0000313" key="14">
    <source>
        <dbReference type="EMBL" id="QRC58178.1"/>
    </source>
</evidence>
<evidence type="ECO:0000313" key="16">
    <source>
        <dbReference type="EMBL" id="QRC62319.1"/>
    </source>
</evidence>
<dbReference type="EMBL" id="CP068839">
    <property type="protein sequence ID" value="QRC55042.1"/>
    <property type="molecule type" value="Genomic_DNA"/>
</dbReference>
<protein>
    <submittedName>
        <fullName evidence="9">Antitoxin VbhA family protein</fullName>
    </submittedName>
</protein>
<reference evidence="9" key="2">
    <citation type="submission" date="2021-01" db="EMBL/GenBank/DDBJ databases">
        <title>blaOXA-48-like genome architecture among carbapenemase-producing Escherichia coli and Klebsiella pneumoniae in the Netherlands.</title>
        <authorList>
            <person name="Hendrickx A.P."/>
            <person name="Landman F."/>
            <person name="de Haan A."/>
            <person name="Witteveen S."/>
            <person name="van Santen-Verheuvel M."/>
            <person name="Schouls L.M."/>
        </authorList>
    </citation>
    <scope>NUCLEOTIDE SEQUENCE</scope>
    <source>
        <strain evidence="13">RIVM_C017549</strain>
        <strain evidence="11">RIVM_C017610</strain>
        <strain evidence="12">RIVM_C017733</strain>
        <strain evidence="10">RIVM_C017900</strain>
        <strain evidence="9">RIVM_C018199</strain>
        <strain evidence="6">RIVM_C018383</strain>
        <plasmid evidence="13">pRIVM_C017549_7</plasmid>
        <plasmid evidence="11">pRIVM_C017610_5</plasmid>
        <plasmid evidence="12">pRIVM_C017733_3</plasmid>
        <plasmid evidence="10">pRIVM_C017900_3</plasmid>
        <plasmid evidence="9">pRIVM_C018199_5</plasmid>
        <plasmid evidence="6">pRIVM_C018383_4</plasmid>
    </source>
</reference>
<evidence type="ECO:0000313" key="3">
    <source>
        <dbReference type="EMBL" id="QQW53124.1"/>
    </source>
</evidence>
<dbReference type="EMBL" id="CP068930">
    <property type="protein sequence ID" value="QRC58178.1"/>
    <property type="molecule type" value="Genomic_DNA"/>
</dbReference>
<geneLocation type="plasmid" evidence="6">
    <name>pRIVM_C018383_4</name>
</geneLocation>
<dbReference type="EMBL" id="CP068883">
    <property type="protein sequence ID" value="QRC56179.1"/>
    <property type="molecule type" value="Genomic_DNA"/>
</dbReference>
<evidence type="ECO:0000313" key="10">
    <source>
        <dbReference type="EMBL" id="QRC56346.1"/>
    </source>
</evidence>
<dbReference type="EMBL" id="CP068892">
    <property type="protein sequence ID" value="QRC56049.1"/>
    <property type="molecule type" value="Genomic_DNA"/>
</dbReference>
<evidence type="ECO:0000313" key="12">
    <source>
        <dbReference type="EMBL" id="QRC57640.1"/>
    </source>
</evidence>
<name>A0A7U2CZN1_KLEPN</name>
<dbReference type="Proteomes" id="UP000468995">
    <property type="component" value="Unassembled WGS sequence"/>
</dbReference>
<geneLocation type="plasmid" evidence="9">
    <name>pRIVM_C018199_5</name>
</geneLocation>
<evidence type="ECO:0000313" key="7">
    <source>
        <dbReference type="EMBL" id="QRC56049.1"/>
    </source>
</evidence>
<evidence type="ECO:0000313" key="4">
    <source>
        <dbReference type="EMBL" id="QQW53431.1"/>
    </source>
</evidence>
<proteinExistence type="predicted"/>
<dbReference type="CDD" id="cd11586">
    <property type="entry name" value="VbhA_like"/>
    <property type="match status" value="1"/>
</dbReference>
<accession>A0A7U2CZN1</accession>
<evidence type="ECO:0000313" key="6">
    <source>
        <dbReference type="EMBL" id="QRC55042.1"/>
    </source>
</evidence>
<geneLocation type="plasmid" evidence="13">
    <name>pRIVM_C017549_7</name>
</geneLocation>
<evidence type="ECO:0000313" key="8">
    <source>
        <dbReference type="EMBL" id="QRC56179.1"/>
    </source>
</evidence>
<dbReference type="InterPro" id="IPR033788">
    <property type="entry name" value="VbhA-like"/>
</dbReference>
<evidence type="ECO:0000313" key="15">
    <source>
        <dbReference type="EMBL" id="QRC61715.1"/>
    </source>
</evidence>
<dbReference type="Gene3D" id="1.10.8.1050">
    <property type="entry name" value="Antitoxin VbhA-like"/>
    <property type="match status" value="1"/>
</dbReference>
<dbReference type="RefSeq" id="WP_043907050.1">
    <property type="nucleotide sequence ID" value="NZ_CABFXI010000008.1"/>
</dbReference>
<dbReference type="EMBL" id="CP068860">
    <property type="protein sequence ID" value="QRC57725.1"/>
    <property type="molecule type" value="Genomic_DNA"/>
</dbReference>
<geneLocation type="plasmid" evidence="12">
    <name>pRIVM_C017733_3</name>
</geneLocation>
<geneLocation type="plasmid" evidence="11">
    <name>pRIVM_C017610_5</name>
</geneLocation>
<organism evidence="9">
    <name type="scientific">Klebsiella pneumoniae</name>
    <dbReference type="NCBI Taxonomy" id="573"/>
    <lineage>
        <taxon>Bacteria</taxon>
        <taxon>Pseudomonadati</taxon>
        <taxon>Pseudomonadota</taxon>
        <taxon>Gammaproteobacteria</taxon>
        <taxon>Enterobacterales</taxon>
        <taxon>Enterobacteriaceae</taxon>
        <taxon>Klebsiella/Raoultella group</taxon>
        <taxon>Klebsiella</taxon>
        <taxon>Klebsiella pneumoniae complex</taxon>
    </lineage>
</organism>
<gene>
    <name evidence="2" type="ORF">FME62_29550</name>
    <name evidence="16" type="ORF">JL482_00010</name>
    <name evidence="10" type="ORF">JL512_00010</name>
    <name evidence="13" type="ORF">JL520_00010</name>
    <name evidence="7" type="ORF">JL548_00010</name>
    <name evidence="3" type="ORF">JL561_00010</name>
    <name evidence="15" type="ORF">JL562_00010</name>
    <name evidence="9" type="ORF">JL572_00010</name>
    <name evidence="4" type="ORF">JL592_00010</name>
    <name evidence="11" type="ORF">JL610_00010</name>
    <name evidence="5" type="ORF">JL614_00010</name>
    <name evidence="8" type="ORF">JL621_00010</name>
    <name evidence="12" type="ORF">JL622_00010</name>
    <name evidence="6" type="ORF">JL624_00010</name>
    <name evidence="14" type="ORF">JL643_00010</name>
</gene>
<dbReference type="Pfam" id="PF18495">
    <property type="entry name" value="VbhA"/>
    <property type="match status" value="1"/>
</dbReference>